<evidence type="ECO:0000313" key="5">
    <source>
        <dbReference type="EMBL" id="GER52728.1"/>
    </source>
</evidence>
<dbReference type="InterPro" id="IPR058888">
    <property type="entry name" value="LLG1-like"/>
</dbReference>
<keyword evidence="3" id="KW-0732">Signal</keyword>
<dbReference type="OrthoDB" id="898387at2759"/>
<feature type="chain" id="PRO_5022863993" evidence="3">
    <location>
        <begin position="24"/>
        <end position="131"/>
    </location>
</feature>
<feature type="domain" description="GPI-anchored protein LLG1-like" evidence="4">
    <location>
        <begin position="45"/>
        <end position="86"/>
    </location>
</feature>
<dbReference type="Pfam" id="PF26578">
    <property type="entry name" value="LLG1"/>
    <property type="match status" value="1"/>
</dbReference>
<feature type="region of interest" description="Disordered" evidence="1">
    <location>
        <begin position="86"/>
        <end position="107"/>
    </location>
</feature>
<keyword evidence="6" id="KW-1185">Reference proteome</keyword>
<feature type="transmembrane region" description="Helical" evidence="2">
    <location>
        <begin position="113"/>
        <end position="130"/>
    </location>
</feature>
<dbReference type="AlphaFoldDB" id="A0A5A7R5M7"/>
<keyword evidence="2" id="KW-1133">Transmembrane helix</keyword>
<dbReference type="Proteomes" id="UP000325081">
    <property type="component" value="Unassembled WGS sequence"/>
</dbReference>
<dbReference type="PANTHER" id="PTHR31533">
    <property type="entry name" value="GPI-ANCHORED PROTEIN LLG1-RELATED-RELATED"/>
    <property type="match status" value="1"/>
</dbReference>
<reference evidence="6" key="1">
    <citation type="journal article" date="2019" name="Curr. Biol.">
        <title>Genome Sequence of Striga asiatica Provides Insight into the Evolution of Plant Parasitism.</title>
        <authorList>
            <person name="Yoshida S."/>
            <person name="Kim S."/>
            <person name="Wafula E.K."/>
            <person name="Tanskanen J."/>
            <person name="Kim Y.M."/>
            <person name="Honaas L."/>
            <person name="Yang Z."/>
            <person name="Spallek T."/>
            <person name="Conn C.E."/>
            <person name="Ichihashi Y."/>
            <person name="Cheong K."/>
            <person name="Cui S."/>
            <person name="Der J.P."/>
            <person name="Gundlach H."/>
            <person name="Jiao Y."/>
            <person name="Hori C."/>
            <person name="Ishida J.K."/>
            <person name="Kasahara H."/>
            <person name="Kiba T."/>
            <person name="Kim M.S."/>
            <person name="Koo N."/>
            <person name="Laohavisit A."/>
            <person name="Lee Y.H."/>
            <person name="Lumba S."/>
            <person name="McCourt P."/>
            <person name="Mortimer J.C."/>
            <person name="Mutuku J.M."/>
            <person name="Nomura T."/>
            <person name="Sasaki-Sekimoto Y."/>
            <person name="Seto Y."/>
            <person name="Wang Y."/>
            <person name="Wakatake T."/>
            <person name="Sakakibara H."/>
            <person name="Demura T."/>
            <person name="Yamaguchi S."/>
            <person name="Yoneyama K."/>
            <person name="Manabe R.I."/>
            <person name="Nelson D.C."/>
            <person name="Schulman A.H."/>
            <person name="Timko M.P."/>
            <person name="dePamphilis C.W."/>
            <person name="Choi D."/>
            <person name="Shirasu K."/>
        </authorList>
    </citation>
    <scope>NUCLEOTIDE SEQUENCE [LARGE SCALE GENOMIC DNA]</scope>
    <source>
        <strain evidence="6">cv. UVA1</strain>
    </source>
</reference>
<dbReference type="PANTHER" id="PTHR31533:SF2">
    <property type="entry name" value="GPI-ANCHORED PROTEIN LLG1"/>
    <property type="match status" value="1"/>
</dbReference>
<comment type="caution">
    <text evidence="5">The sequence shown here is derived from an EMBL/GenBank/DDBJ whole genome shotgun (WGS) entry which is preliminary data.</text>
</comment>
<evidence type="ECO:0000256" key="2">
    <source>
        <dbReference type="SAM" id="Phobius"/>
    </source>
</evidence>
<dbReference type="EMBL" id="BKCP01010514">
    <property type="protein sequence ID" value="GER52728.1"/>
    <property type="molecule type" value="Genomic_DNA"/>
</dbReference>
<evidence type="ECO:0000313" key="6">
    <source>
        <dbReference type="Proteomes" id="UP000325081"/>
    </source>
</evidence>
<protein>
    <submittedName>
        <fullName evidence="5">GPI-anchored protein LORELEI</fullName>
    </submittedName>
</protein>
<organism evidence="5 6">
    <name type="scientific">Striga asiatica</name>
    <name type="common">Asiatic witchweed</name>
    <name type="synonym">Buchnera asiatica</name>
    <dbReference type="NCBI Taxonomy" id="4170"/>
    <lineage>
        <taxon>Eukaryota</taxon>
        <taxon>Viridiplantae</taxon>
        <taxon>Streptophyta</taxon>
        <taxon>Embryophyta</taxon>
        <taxon>Tracheophyta</taxon>
        <taxon>Spermatophyta</taxon>
        <taxon>Magnoliopsida</taxon>
        <taxon>eudicotyledons</taxon>
        <taxon>Gunneridae</taxon>
        <taxon>Pentapetalae</taxon>
        <taxon>asterids</taxon>
        <taxon>lamiids</taxon>
        <taxon>Lamiales</taxon>
        <taxon>Orobanchaceae</taxon>
        <taxon>Buchnereae</taxon>
        <taxon>Striga</taxon>
    </lineage>
</organism>
<evidence type="ECO:0000256" key="3">
    <source>
        <dbReference type="SAM" id="SignalP"/>
    </source>
</evidence>
<proteinExistence type="predicted"/>
<evidence type="ECO:0000259" key="4">
    <source>
        <dbReference type="Pfam" id="PF26578"/>
    </source>
</evidence>
<keyword evidence="2" id="KW-0812">Transmembrane</keyword>
<dbReference type="InterPro" id="IPR039307">
    <property type="entry name" value="LORELEI-like"/>
</dbReference>
<accession>A0A5A7R5M7</accession>
<evidence type="ECO:0000256" key="1">
    <source>
        <dbReference type="SAM" id="MobiDB-lite"/>
    </source>
</evidence>
<keyword evidence="2" id="KW-0472">Membrane</keyword>
<name>A0A5A7R5M7_STRAF</name>
<feature type="signal peptide" evidence="3">
    <location>
        <begin position="1"/>
        <end position="23"/>
    </location>
</feature>
<sequence>MRINCCLVLFVCLAALLTSLSSATLISDGVFGSSVLGERRLLQAKKHVLNDLSNDCASSMFSYINLHGRYPPGLFANECRDSRQGLECPAPPPGSNRSTTTNNNNNNNAGHKIVGGLWMLILVTFLLMQFM</sequence>
<gene>
    <name evidence="5" type="ORF">STAS_30204</name>
</gene>